<proteinExistence type="predicted"/>
<dbReference type="PANTHER" id="PTHR39206:SF1">
    <property type="entry name" value="SLL8004 PROTEIN"/>
    <property type="match status" value="1"/>
</dbReference>
<dbReference type="SUPFAM" id="SSF52540">
    <property type="entry name" value="P-loop containing nucleoside triphosphate hydrolases"/>
    <property type="match status" value="1"/>
</dbReference>
<keyword evidence="5" id="KW-1185">Reference proteome</keyword>
<gene>
    <name evidence="4" type="ORF">I5M07_13825</name>
</gene>
<name>A0A934PQ82_9FLAO</name>
<keyword evidence="2" id="KW-0067">ATP-binding</keyword>
<dbReference type="Proteomes" id="UP000609172">
    <property type="component" value="Unassembled WGS sequence"/>
</dbReference>
<sequence length="245" mass="27950">MPNKRIRIFAGPNGSGKSSLFEEFSKNYATGFFVNADKIEIKLTTKGLIDLQELDLKVTQKDLDLFAKRPSSVSLIEKALKENHPINVQISENCVVDKSKESHSYEASYVASFIRHMLIEQSKSFSFETVMSHPSKISEIQELKESGYLPYLYFVCIDDPDVNVARVANRVDKGGHAVDELKIVQRYVRTLGLLHEMLPLCHRAYLFDNSGKKQVMIAELYKGALKLLTDTPPQWFMNYVLPYYS</sequence>
<protein>
    <submittedName>
        <fullName evidence="4">Zeta toxin family protein</fullName>
    </submittedName>
</protein>
<dbReference type="Pfam" id="PF06414">
    <property type="entry name" value="Zeta_toxin"/>
    <property type="match status" value="1"/>
</dbReference>
<dbReference type="InterPro" id="IPR027417">
    <property type="entry name" value="P-loop_NTPase"/>
</dbReference>
<dbReference type="Gene3D" id="3.40.50.300">
    <property type="entry name" value="P-loop containing nucleotide triphosphate hydrolases"/>
    <property type="match status" value="1"/>
</dbReference>
<keyword evidence="1" id="KW-0547">Nucleotide-binding</keyword>
<dbReference type="AlphaFoldDB" id="A0A934PQ82"/>
<dbReference type="GO" id="GO:0016301">
    <property type="term" value="F:kinase activity"/>
    <property type="evidence" value="ECO:0007669"/>
    <property type="project" value="InterPro"/>
</dbReference>
<dbReference type="PANTHER" id="PTHR39206">
    <property type="entry name" value="SLL8004 PROTEIN"/>
    <property type="match status" value="1"/>
</dbReference>
<evidence type="ECO:0000256" key="1">
    <source>
        <dbReference type="ARBA" id="ARBA00022741"/>
    </source>
</evidence>
<dbReference type="EMBL" id="JAEHFV010000007">
    <property type="protein sequence ID" value="MBK0370909.1"/>
    <property type="molecule type" value="Genomic_DNA"/>
</dbReference>
<evidence type="ECO:0000256" key="2">
    <source>
        <dbReference type="ARBA" id="ARBA00022840"/>
    </source>
</evidence>
<accession>A0A934PQ82</accession>
<dbReference type="GO" id="GO:0005524">
    <property type="term" value="F:ATP binding"/>
    <property type="evidence" value="ECO:0007669"/>
    <property type="project" value="UniProtKB-KW"/>
</dbReference>
<feature type="domain" description="Zeta toxin" evidence="3">
    <location>
        <begin position="68"/>
        <end position="188"/>
    </location>
</feature>
<evidence type="ECO:0000313" key="5">
    <source>
        <dbReference type="Proteomes" id="UP000609172"/>
    </source>
</evidence>
<evidence type="ECO:0000313" key="4">
    <source>
        <dbReference type="EMBL" id="MBK0370909.1"/>
    </source>
</evidence>
<dbReference type="RefSeq" id="WP_200107043.1">
    <property type="nucleotide sequence ID" value="NZ_JAEHFV010000007.1"/>
</dbReference>
<evidence type="ECO:0000259" key="3">
    <source>
        <dbReference type="Pfam" id="PF06414"/>
    </source>
</evidence>
<reference evidence="4" key="1">
    <citation type="submission" date="2020-12" db="EMBL/GenBank/DDBJ databases">
        <title>Bacterial novel species Flavobacterium sp. SE-1-e isolated from soil.</title>
        <authorList>
            <person name="Jung H.-Y."/>
        </authorList>
    </citation>
    <scope>NUCLEOTIDE SEQUENCE</scope>
    <source>
        <strain evidence="4">SE-1-e</strain>
    </source>
</reference>
<organism evidence="4 5">
    <name type="scientific">Flavobacterium agrisoli</name>
    <dbReference type="NCBI Taxonomy" id="2793066"/>
    <lineage>
        <taxon>Bacteria</taxon>
        <taxon>Pseudomonadati</taxon>
        <taxon>Bacteroidota</taxon>
        <taxon>Flavobacteriia</taxon>
        <taxon>Flavobacteriales</taxon>
        <taxon>Flavobacteriaceae</taxon>
        <taxon>Flavobacterium</taxon>
    </lineage>
</organism>
<dbReference type="InterPro" id="IPR010488">
    <property type="entry name" value="Zeta_toxin_domain"/>
</dbReference>
<comment type="caution">
    <text evidence="4">The sequence shown here is derived from an EMBL/GenBank/DDBJ whole genome shotgun (WGS) entry which is preliminary data.</text>
</comment>